<dbReference type="AlphaFoldDB" id="A0A956NBG5"/>
<dbReference type="InterPro" id="IPR058624">
    <property type="entry name" value="MdtA-like_HH"/>
</dbReference>
<dbReference type="Gene3D" id="2.40.420.20">
    <property type="match status" value="1"/>
</dbReference>
<comment type="caution">
    <text evidence="9">The sequence shown here is derived from an EMBL/GenBank/DDBJ whole genome shotgun (WGS) entry which is preliminary data.</text>
</comment>
<feature type="region of interest" description="Disordered" evidence="3">
    <location>
        <begin position="32"/>
        <end position="62"/>
    </location>
</feature>
<accession>A0A956NBG5</accession>
<feature type="signal peptide" evidence="4">
    <location>
        <begin position="1"/>
        <end position="23"/>
    </location>
</feature>
<dbReference type="PANTHER" id="PTHR30469:SF38">
    <property type="entry name" value="HLYD FAMILY SECRETION PROTEIN"/>
    <property type="match status" value="1"/>
</dbReference>
<feature type="domain" description="YknX-like C-terminal permuted SH3-like" evidence="8">
    <location>
        <begin position="302"/>
        <end position="369"/>
    </location>
</feature>
<proteinExistence type="inferred from homology"/>
<gene>
    <name evidence="9" type="ORF">KDA27_10255</name>
</gene>
<reference evidence="9" key="2">
    <citation type="journal article" date="2021" name="Microbiome">
        <title>Successional dynamics and alternative stable states in a saline activated sludge microbial community over 9 years.</title>
        <authorList>
            <person name="Wang Y."/>
            <person name="Ye J."/>
            <person name="Ju F."/>
            <person name="Liu L."/>
            <person name="Boyd J.A."/>
            <person name="Deng Y."/>
            <person name="Parks D.H."/>
            <person name="Jiang X."/>
            <person name="Yin X."/>
            <person name="Woodcroft B.J."/>
            <person name="Tyson G.W."/>
            <person name="Hugenholtz P."/>
            <person name="Polz M.F."/>
            <person name="Zhang T."/>
        </authorList>
    </citation>
    <scope>NUCLEOTIDE SEQUENCE</scope>
    <source>
        <strain evidence="9">HKST-UBA02</strain>
    </source>
</reference>
<evidence type="ECO:0000313" key="10">
    <source>
        <dbReference type="Proteomes" id="UP000739538"/>
    </source>
</evidence>
<dbReference type="InterPro" id="IPR058792">
    <property type="entry name" value="Beta-barrel_RND_2"/>
</dbReference>
<feature type="domain" description="Multidrug resistance protein MdtA-like alpha-helical hairpin" evidence="5">
    <location>
        <begin position="125"/>
        <end position="185"/>
    </location>
</feature>
<evidence type="ECO:0000256" key="4">
    <source>
        <dbReference type="SAM" id="SignalP"/>
    </source>
</evidence>
<dbReference type="NCBIfam" id="TIGR01730">
    <property type="entry name" value="RND_mfp"/>
    <property type="match status" value="1"/>
</dbReference>
<dbReference type="GO" id="GO:0015562">
    <property type="term" value="F:efflux transmembrane transporter activity"/>
    <property type="evidence" value="ECO:0007669"/>
    <property type="project" value="TreeGrafter"/>
</dbReference>
<dbReference type="GO" id="GO:1990281">
    <property type="term" value="C:efflux pump complex"/>
    <property type="evidence" value="ECO:0007669"/>
    <property type="project" value="TreeGrafter"/>
</dbReference>
<dbReference type="SUPFAM" id="SSF111369">
    <property type="entry name" value="HlyD-like secretion proteins"/>
    <property type="match status" value="1"/>
</dbReference>
<keyword evidence="4" id="KW-0732">Signal</keyword>
<dbReference type="EMBL" id="JAGQHS010000044">
    <property type="protein sequence ID" value="MCA9756175.1"/>
    <property type="molecule type" value="Genomic_DNA"/>
</dbReference>
<evidence type="ECO:0000259" key="8">
    <source>
        <dbReference type="Pfam" id="PF25989"/>
    </source>
</evidence>
<dbReference type="PANTHER" id="PTHR30469">
    <property type="entry name" value="MULTIDRUG RESISTANCE PROTEIN MDTA"/>
    <property type="match status" value="1"/>
</dbReference>
<organism evidence="9 10">
    <name type="scientific">Eiseniibacteriota bacterium</name>
    <dbReference type="NCBI Taxonomy" id="2212470"/>
    <lineage>
        <taxon>Bacteria</taxon>
        <taxon>Candidatus Eiseniibacteriota</taxon>
    </lineage>
</organism>
<dbReference type="Pfam" id="PF25954">
    <property type="entry name" value="Beta-barrel_RND_2"/>
    <property type="match status" value="1"/>
</dbReference>
<dbReference type="Gene3D" id="2.40.30.170">
    <property type="match status" value="1"/>
</dbReference>
<evidence type="ECO:0000256" key="2">
    <source>
        <dbReference type="SAM" id="Coils"/>
    </source>
</evidence>
<comment type="similarity">
    <text evidence="1">Belongs to the membrane fusion protein (MFP) (TC 8.A.1) family.</text>
</comment>
<evidence type="ECO:0000256" key="3">
    <source>
        <dbReference type="SAM" id="MobiDB-lite"/>
    </source>
</evidence>
<dbReference type="Pfam" id="PF25917">
    <property type="entry name" value="BSH_RND"/>
    <property type="match status" value="1"/>
</dbReference>
<feature type="compositionally biased region" description="Gly residues" evidence="3">
    <location>
        <begin position="32"/>
        <end position="58"/>
    </location>
</feature>
<evidence type="ECO:0000259" key="5">
    <source>
        <dbReference type="Pfam" id="PF25876"/>
    </source>
</evidence>
<dbReference type="Pfam" id="PF25989">
    <property type="entry name" value="YknX_C"/>
    <property type="match status" value="1"/>
</dbReference>
<evidence type="ECO:0000313" key="9">
    <source>
        <dbReference type="EMBL" id="MCA9756175.1"/>
    </source>
</evidence>
<sequence>MLNLDRRRICSLGAAFVLAVALAACGGNDGAPPSGGAGQRPGGGPGGPGRPGGEGRGPSGPPIAVAVEVSALGSISSYYRATAGLEVENEATIEARVSGTVRTVLAEEGDEVKTGQSLLRIDAREYQLRLQQAEAQAEKERNRYDRAQKMFEQNLVSEQEFTTAKADLATAEAELELARLELSYTNVTAPFSGQVVRRQTDVGRPVGPGDPLFVLADVHPLLARVHVPAKEFRSLRTDQSVDLVLDSSGAPLEGRISLISPIIDPNTGTIKVTVEIDDYPPDTRPGDFAQVQIVTERRDEVLLVPKIAVVSEKGERFVYTPVDSTAVRRVVEVGFEDENSAEILRGLDPGEPVVVQGQRSLKDGAPIRVLDALTFEDDAPATTPGT</sequence>
<keyword evidence="2" id="KW-0175">Coiled coil</keyword>
<dbReference type="InterPro" id="IPR058625">
    <property type="entry name" value="MdtA-like_BSH"/>
</dbReference>
<feature type="chain" id="PRO_5037740600" evidence="4">
    <location>
        <begin position="24"/>
        <end position="386"/>
    </location>
</feature>
<dbReference type="Pfam" id="PF25876">
    <property type="entry name" value="HH_MFP_RND"/>
    <property type="match status" value="1"/>
</dbReference>
<reference evidence="9" key="1">
    <citation type="submission" date="2020-04" db="EMBL/GenBank/DDBJ databases">
        <authorList>
            <person name="Zhang T."/>
        </authorList>
    </citation>
    <scope>NUCLEOTIDE SEQUENCE</scope>
    <source>
        <strain evidence="9">HKST-UBA02</strain>
    </source>
</reference>
<dbReference type="PROSITE" id="PS51257">
    <property type="entry name" value="PROKAR_LIPOPROTEIN"/>
    <property type="match status" value="1"/>
</dbReference>
<dbReference type="InterPro" id="IPR058637">
    <property type="entry name" value="YknX-like_C"/>
</dbReference>
<dbReference type="Gene3D" id="1.10.287.470">
    <property type="entry name" value="Helix hairpin bin"/>
    <property type="match status" value="1"/>
</dbReference>
<evidence type="ECO:0000259" key="7">
    <source>
        <dbReference type="Pfam" id="PF25954"/>
    </source>
</evidence>
<dbReference type="InterPro" id="IPR006143">
    <property type="entry name" value="RND_pump_MFP"/>
</dbReference>
<feature type="domain" description="CusB-like beta-barrel" evidence="7">
    <location>
        <begin position="225"/>
        <end position="296"/>
    </location>
</feature>
<feature type="domain" description="Multidrug resistance protein MdtA-like barrel-sandwich hybrid" evidence="6">
    <location>
        <begin position="89"/>
        <end position="214"/>
    </location>
</feature>
<feature type="coiled-coil region" evidence="2">
    <location>
        <begin position="116"/>
        <end position="181"/>
    </location>
</feature>
<evidence type="ECO:0000256" key="1">
    <source>
        <dbReference type="ARBA" id="ARBA00009477"/>
    </source>
</evidence>
<evidence type="ECO:0000259" key="6">
    <source>
        <dbReference type="Pfam" id="PF25917"/>
    </source>
</evidence>
<protein>
    <submittedName>
        <fullName evidence="9">Efflux RND transporter periplasmic adaptor subunit</fullName>
    </submittedName>
</protein>
<dbReference type="Proteomes" id="UP000739538">
    <property type="component" value="Unassembled WGS sequence"/>
</dbReference>
<name>A0A956NBG5_UNCEI</name>
<dbReference type="Gene3D" id="2.40.50.100">
    <property type="match status" value="1"/>
</dbReference>